<dbReference type="OMA" id="WDEQMAG"/>
<protein>
    <submittedName>
        <fullName evidence="3">Os07g0645900 protein</fullName>
    </submittedName>
</protein>
<accession>A0A0P0X9P9</accession>
<evidence type="ECO:0000313" key="3">
    <source>
        <dbReference type="EMBL" id="BAT02903.1"/>
    </source>
</evidence>
<keyword evidence="4" id="KW-1185">Reference proteome</keyword>
<evidence type="ECO:0000313" key="4">
    <source>
        <dbReference type="Proteomes" id="UP000059680"/>
    </source>
</evidence>
<dbReference type="PANTHER" id="PTHR33065">
    <property type="entry name" value="OS07G0486400 PROTEIN"/>
    <property type="match status" value="1"/>
</dbReference>
<feature type="region of interest" description="Disordered" evidence="1">
    <location>
        <begin position="76"/>
        <end position="96"/>
    </location>
</feature>
<dbReference type="Gramene" id="Os07t0645900-00">
    <property type="protein sequence ID" value="Os07t0645900-00"/>
    <property type="gene ID" value="Os07g0645900"/>
</dbReference>
<dbReference type="InterPro" id="IPR046533">
    <property type="entry name" value="DUF6598"/>
</dbReference>
<dbReference type="PaxDb" id="39947-A0A0P0X9P9"/>
<feature type="compositionally biased region" description="Basic and acidic residues" evidence="1">
    <location>
        <begin position="76"/>
        <end position="88"/>
    </location>
</feature>
<dbReference type="InParanoid" id="A0A0P0X9P9"/>
<organism evidence="3 4">
    <name type="scientific">Oryza sativa subsp. japonica</name>
    <name type="common">Rice</name>
    <dbReference type="NCBI Taxonomy" id="39947"/>
    <lineage>
        <taxon>Eukaryota</taxon>
        <taxon>Viridiplantae</taxon>
        <taxon>Streptophyta</taxon>
        <taxon>Embryophyta</taxon>
        <taxon>Tracheophyta</taxon>
        <taxon>Spermatophyta</taxon>
        <taxon>Magnoliopsida</taxon>
        <taxon>Liliopsida</taxon>
        <taxon>Poales</taxon>
        <taxon>Poaceae</taxon>
        <taxon>BOP clade</taxon>
        <taxon>Oryzoideae</taxon>
        <taxon>Oryzeae</taxon>
        <taxon>Oryzinae</taxon>
        <taxon>Oryza</taxon>
        <taxon>Oryza sativa</taxon>
    </lineage>
</organism>
<gene>
    <name evidence="3" type="ordered locus">Os07g0645900</name>
    <name evidence="3" type="ORF">OSNPB_070645900</name>
</gene>
<evidence type="ECO:0000256" key="1">
    <source>
        <dbReference type="SAM" id="MobiDB-lite"/>
    </source>
</evidence>
<proteinExistence type="predicted"/>
<dbReference type="Proteomes" id="UP000059680">
    <property type="component" value="Chromosome 7"/>
</dbReference>
<reference evidence="3 4" key="3">
    <citation type="journal article" date="2013" name="Rice">
        <title>Improvement of the Oryza sativa Nipponbare reference genome using next generation sequence and optical map data.</title>
        <authorList>
            <person name="Kawahara Y."/>
            <person name="de la Bastide M."/>
            <person name="Hamilton J.P."/>
            <person name="Kanamori H."/>
            <person name="McCombie W.R."/>
            <person name="Ouyang S."/>
            <person name="Schwartz D.C."/>
            <person name="Tanaka T."/>
            <person name="Wu J."/>
            <person name="Zhou S."/>
            <person name="Childs K.L."/>
            <person name="Davidson R.M."/>
            <person name="Lin H."/>
            <person name="Quesada-Ocampo L."/>
            <person name="Vaillancourt B."/>
            <person name="Sakai H."/>
            <person name="Lee S.S."/>
            <person name="Kim J."/>
            <person name="Numa H."/>
            <person name="Itoh T."/>
            <person name="Buell C.R."/>
            <person name="Matsumoto T."/>
        </authorList>
    </citation>
    <scope>NUCLEOTIDE SEQUENCE [LARGE SCALE GENOMIC DNA]</scope>
    <source>
        <strain evidence="4">cv. Nipponbare</strain>
    </source>
</reference>
<name>A0A0P0X9P9_ORYSJ</name>
<dbReference type="EMBL" id="AP014963">
    <property type="protein sequence ID" value="BAT02903.1"/>
    <property type="molecule type" value="Genomic_DNA"/>
</dbReference>
<dbReference type="PANTHER" id="PTHR33065:SF95">
    <property type="entry name" value="OS07G0646300 PROTEIN"/>
    <property type="match status" value="1"/>
</dbReference>
<reference evidence="4" key="1">
    <citation type="journal article" date="2005" name="Nature">
        <title>The map-based sequence of the rice genome.</title>
        <authorList>
            <consortium name="International rice genome sequencing project (IRGSP)"/>
            <person name="Matsumoto T."/>
            <person name="Wu J."/>
            <person name="Kanamori H."/>
            <person name="Katayose Y."/>
            <person name="Fujisawa M."/>
            <person name="Namiki N."/>
            <person name="Mizuno H."/>
            <person name="Yamamoto K."/>
            <person name="Antonio B.A."/>
            <person name="Baba T."/>
            <person name="Sakata K."/>
            <person name="Nagamura Y."/>
            <person name="Aoki H."/>
            <person name="Arikawa K."/>
            <person name="Arita K."/>
            <person name="Bito T."/>
            <person name="Chiden Y."/>
            <person name="Fujitsuka N."/>
            <person name="Fukunaka R."/>
            <person name="Hamada M."/>
            <person name="Harada C."/>
            <person name="Hayashi A."/>
            <person name="Hijishita S."/>
            <person name="Honda M."/>
            <person name="Hosokawa S."/>
            <person name="Ichikawa Y."/>
            <person name="Idonuma A."/>
            <person name="Iijima M."/>
            <person name="Ikeda M."/>
            <person name="Ikeno M."/>
            <person name="Ito K."/>
            <person name="Ito S."/>
            <person name="Ito T."/>
            <person name="Ito Y."/>
            <person name="Ito Y."/>
            <person name="Iwabuchi A."/>
            <person name="Kamiya K."/>
            <person name="Karasawa W."/>
            <person name="Kurita K."/>
            <person name="Katagiri S."/>
            <person name="Kikuta A."/>
            <person name="Kobayashi H."/>
            <person name="Kobayashi N."/>
            <person name="Machita K."/>
            <person name="Maehara T."/>
            <person name="Masukawa M."/>
            <person name="Mizubayashi T."/>
            <person name="Mukai Y."/>
            <person name="Nagasaki H."/>
            <person name="Nagata Y."/>
            <person name="Naito S."/>
            <person name="Nakashima M."/>
            <person name="Nakama Y."/>
            <person name="Nakamichi Y."/>
            <person name="Nakamura M."/>
            <person name="Meguro A."/>
            <person name="Negishi M."/>
            <person name="Ohta I."/>
            <person name="Ohta T."/>
            <person name="Okamoto M."/>
            <person name="Ono N."/>
            <person name="Saji S."/>
            <person name="Sakaguchi M."/>
            <person name="Sakai K."/>
            <person name="Shibata M."/>
            <person name="Shimokawa T."/>
            <person name="Song J."/>
            <person name="Takazaki Y."/>
            <person name="Terasawa K."/>
            <person name="Tsugane M."/>
            <person name="Tsuji K."/>
            <person name="Ueda S."/>
            <person name="Waki K."/>
            <person name="Yamagata H."/>
            <person name="Yamamoto M."/>
            <person name="Yamamoto S."/>
            <person name="Yamane H."/>
            <person name="Yoshiki S."/>
            <person name="Yoshihara R."/>
            <person name="Yukawa K."/>
            <person name="Zhong H."/>
            <person name="Yano M."/>
            <person name="Yuan Q."/>
            <person name="Ouyang S."/>
            <person name="Liu J."/>
            <person name="Jones K.M."/>
            <person name="Gansberger K."/>
            <person name="Moffat K."/>
            <person name="Hill J."/>
            <person name="Bera J."/>
            <person name="Fadrosh D."/>
            <person name="Jin S."/>
            <person name="Johri S."/>
            <person name="Kim M."/>
            <person name="Overton L."/>
            <person name="Reardon M."/>
            <person name="Tsitrin T."/>
            <person name="Vuong H."/>
            <person name="Weaver B."/>
            <person name="Ciecko A."/>
            <person name="Tallon L."/>
            <person name="Jackson J."/>
            <person name="Pai G."/>
            <person name="Aken S.V."/>
            <person name="Utterback T."/>
            <person name="Reidmuller S."/>
            <person name="Feldblyum T."/>
            <person name="Hsiao J."/>
            <person name="Zismann V."/>
            <person name="Iobst S."/>
            <person name="de Vazeille A.R."/>
            <person name="Buell C.R."/>
            <person name="Ying K."/>
            <person name="Li Y."/>
            <person name="Lu T."/>
            <person name="Huang Y."/>
            <person name="Zhao Q."/>
            <person name="Feng Q."/>
            <person name="Zhang L."/>
            <person name="Zhu J."/>
            <person name="Weng Q."/>
            <person name="Mu J."/>
            <person name="Lu Y."/>
            <person name="Fan D."/>
            <person name="Liu Y."/>
            <person name="Guan J."/>
            <person name="Zhang Y."/>
            <person name="Yu S."/>
            <person name="Liu X."/>
            <person name="Zhang Y."/>
            <person name="Hong G."/>
            <person name="Han B."/>
            <person name="Choisne N."/>
            <person name="Demange N."/>
            <person name="Orjeda G."/>
            <person name="Samain S."/>
            <person name="Cattolico L."/>
            <person name="Pelletier E."/>
            <person name="Couloux A."/>
            <person name="Segurens B."/>
            <person name="Wincker P."/>
            <person name="D'Hont A."/>
            <person name="Scarpelli C."/>
            <person name="Weissenbach J."/>
            <person name="Salanoubat M."/>
            <person name="Quetier F."/>
            <person name="Yu Y."/>
            <person name="Kim H.R."/>
            <person name="Rambo T."/>
            <person name="Currie J."/>
            <person name="Collura K."/>
            <person name="Luo M."/>
            <person name="Yang T."/>
            <person name="Ammiraju J.S.S."/>
            <person name="Engler F."/>
            <person name="Soderlund C."/>
            <person name="Wing R.A."/>
            <person name="Palmer L.E."/>
            <person name="de la Bastide M."/>
            <person name="Spiegel L."/>
            <person name="Nascimento L."/>
            <person name="Zutavern T."/>
            <person name="O'Shaughnessy A."/>
            <person name="Dike S."/>
            <person name="Dedhia N."/>
            <person name="Preston R."/>
            <person name="Balija V."/>
            <person name="McCombie W.R."/>
            <person name="Chow T."/>
            <person name="Chen H."/>
            <person name="Chung M."/>
            <person name="Chen C."/>
            <person name="Shaw J."/>
            <person name="Wu H."/>
            <person name="Hsiao K."/>
            <person name="Chao Y."/>
            <person name="Chu M."/>
            <person name="Cheng C."/>
            <person name="Hour A."/>
            <person name="Lee P."/>
            <person name="Lin S."/>
            <person name="Lin Y."/>
            <person name="Liou J."/>
            <person name="Liu S."/>
            <person name="Hsing Y."/>
            <person name="Raghuvanshi S."/>
            <person name="Mohanty A."/>
            <person name="Bharti A.K."/>
            <person name="Gaur A."/>
            <person name="Gupta V."/>
            <person name="Kumar D."/>
            <person name="Ravi V."/>
            <person name="Vij S."/>
            <person name="Kapur A."/>
            <person name="Khurana P."/>
            <person name="Khurana P."/>
            <person name="Khurana J.P."/>
            <person name="Tyagi A.K."/>
            <person name="Gaikwad K."/>
            <person name="Singh A."/>
            <person name="Dalal V."/>
            <person name="Srivastava S."/>
            <person name="Dixit A."/>
            <person name="Pal A.K."/>
            <person name="Ghazi I.A."/>
            <person name="Yadav M."/>
            <person name="Pandit A."/>
            <person name="Bhargava A."/>
            <person name="Sureshbabu K."/>
            <person name="Batra K."/>
            <person name="Sharma T.R."/>
            <person name="Mohapatra T."/>
            <person name="Singh N.K."/>
            <person name="Messing J."/>
            <person name="Nelson A.B."/>
            <person name="Fuks G."/>
            <person name="Kavchok S."/>
            <person name="Keizer G."/>
            <person name="Linton E."/>
            <person name="Llaca V."/>
            <person name="Song R."/>
            <person name="Tanyolac B."/>
            <person name="Young S."/>
            <person name="Ho-Il K."/>
            <person name="Hahn J.H."/>
            <person name="Sangsakoo G."/>
            <person name="Vanavichit A."/>
            <person name="de Mattos Luiz.A.T."/>
            <person name="Zimmer P.D."/>
            <person name="Malone G."/>
            <person name="Dellagostin O."/>
            <person name="de Oliveira A.C."/>
            <person name="Bevan M."/>
            <person name="Bancroft I."/>
            <person name="Minx P."/>
            <person name="Cordum H."/>
            <person name="Wilson R."/>
            <person name="Cheng Z."/>
            <person name="Jin W."/>
            <person name="Jiang J."/>
            <person name="Leong S.A."/>
            <person name="Iwama H."/>
            <person name="Gojobori T."/>
            <person name="Itoh T."/>
            <person name="Niimura Y."/>
            <person name="Fujii Y."/>
            <person name="Habara T."/>
            <person name="Sakai H."/>
            <person name="Sato Y."/>
            <person name="Wilson G."/>
            <person name="Kumar K."/>
            <person name="McCouch S."/>
            <person name="Juretic N."/>
            <person name="Hoen D."/>
            <person name="Wright S."/>
            <person name="Bruskiewich R."/>
            <person name="Bureau T."/>
            <person name="Miyao A."/>
            <person name="Hirochika H."/>
            <person name="Nishikawa T."/>
            <person name="Kadowaki K."/>
            <person name="Sugiura M."/>
            <person name="Burr B."/>
            <person name="Sasaki T."/>
        </authorList>
    </citation>
    <scope>NUCLEOTIDE SEQUENCE [LARGE SCALE GENOMIC DNA]</scope>
    <source>
        <strain evidence="4">cv. Nipponbare</strain>
    </source>
</reference>
<dbReference type="eggNOG" id="ENOG502R51K">
    <property type="taxonomic scope" value="Eukaryota"/>
</dbReference>
<evidence type="ECO:0000259" key="2">
    <source>
        <dbReference type="Pfam" id="PF20241"/>
    </source>
</evidence>
<sequence length="369" mass="41877">MGLSRQFLNLLVDNGIPRAKSLHCVKLTRHRLFNTTKPTMLPLIGDGNEPKNNNQSMEKIVLPRPSFNLQLLGQEEDRRSEMQEQRDANDDDKEVTDDEDYSMDILFPKSRHRDGSIYRGIMDTWWKKELRIADRNEKLAEIHNDGCLVELYGYIAVRDDLDPLLNYIINFSRDDPIIVEQGSLINMMGPKRGIDLMDFALIEFDVRIKTGEQEKDDLQLIDGATLLWTPGLWNQPYSIKIPGDYGAVDITVAHLNNAVEATVEVVISEVQSGFNLLLGCLTSDLNKEMRLFDGAIVESRFLKRSVVAVNWKSSIDLKFKVGASPSSFDQHCVSFKPKIHGHDTQEIKTDFALISVKVTWSTLLPTGLD</sequence>
<dbReference type="AlphaFoldDB" id="A0A0P0X9P9"/>
<dbReference type="FunCoup" id="A0A0P0X9P9">
    <property type="interactions" value="114"/>
</dbReference>
<feature type="domain" description="DUF6598" evidence="2">
    <location>
        <begin position="144"/>
        <end position="358"/>
    </location>
</feature>
<dbReference type="STRING" id="39947.A0A0P0X9P9"/>
<reference evidence="3 4" key="2">
    <citation type="journal article" date="2013" name="Plant Cell Physiol.">
        <title>Rice Annotation Project Database (RAP-DB): an integrative and interactive database for rice genomics.</title>
        <authorList>
            <person name="Sakai H."/>
            <person name="Lee S.S."/>
            <person name="Tanaka T."/>
            <person name="Numa H."/>
            <person name="Kim J."/>
            <person name="Kawahara Y."/>
            <person name="Wakimoto H."/>
            <person name="Yang C.C."/>
            <person name="Iwamoto M."/>
            <person name="Abe T."/>
            <person name="Yamada Y."/>
            <person name="Muto A."/>
            <person name="Inokuchi H."/>
            <person name="Ikemura T."/>
            <person name="Matsumoto T."/>
            <person name="Sasaki T."/>
            <person name="Itoh T."/>
        </authorList>
    </citation>
    <scope>NUCLEOTIDE SEQUENCE [LARGE SCALE GENOMIC DNA]</scope>
    <source>
        <strain evidence="4">cv. Nipponbare</strain>
    </source>
</reference>
<dbReference type="Pfam" id="PF20241">
    <property type="entry name" value="DUF6598"/>
    <property type="match status" value="1"/>
</dbReference>